<keyword evidence="1" id="KW-0560">Oxidoreductase</keyword>
<reference evidence="2" key="1">
    <citation type="submission" date="2020-11" db="EMBL/GenBank/DDBJ databases">
        <authorList>
            <person name="Koelle M."/>
            <person name="Horta M.A.C."/>
            <person name="Nowrousian M."/>
            <person name="Ohm R.A."/>
            <person name="Benz P."/>
            <person name="Pilgard A."/>
        </authorList>
    </citation>
    <scope>NUCLEOTIDE SEQUENCE</scope>
    <source>
        <strain evidence="2">FPRL280</strain>
    </source>
</reference>
<dbReference type="Gene3D" id="3.40.50.720">
    <property type="entry name" value="NAD(P)-binding Rossmann-like Domain"/>
    <property type="match status" value="1"/>
</dbReference>
<dbReference type="InterPro" id="IPR052228">
    <property type="entry name" value="Sec_Metab_Biosynth_Oxidored"/>
</dbReference>
<evidence type="ECO:0000313" key="3">
    <source>
        <dbReference type="Proteomes" id="UP000639403"/>
    </source>
</evidence>
<gene>
    <name evidence="2" type="ORF">IEO21_03790</name>
</gene>
<dbReference type="Proteomes" id="UP000639403">
    <property type="component" value="Unassembled WGS sequence"/>
</dbReference>
<dbReference type="PANTHER" id="PTHR47534">
    <property type="entry name" value="YALI0E05731P"/>
    <property type="match status" value="1"/>
</dbReference>
<dbReference type="InterPro" id="IPR036291">
    <property type="entry name" value="NAD(P)-bd_dom_sf"/>
</dbReference>
<organism evidence="2 3">
    <name type="scientific">Rhodonia placenta</name>
    <dbReference type="NCBI Taxonomy" id="104341"/>
    <lineage>
        <taxon>Eukaryota</taxon>
        <taxon>Fungi</taxon>
        <taxon>Dikarya</taxon>
        <taxon>Basidiomycota</taxon>
        <taxon>Agaricomycotina</taxon>
        <taxon>Agaricomycetes</taxon>
        <taxon>Polyporales</taxon>
        <taxon>Adustoporiaceae</taxon>
        <taxon>Rhodonia</taxon>
    </lineage>
</organism>
<dbReference type="AlphaFoldDB" id="A0A8H7P526"/>
<dbReference type="EMBL" id="JADOXO010000050">
    <property type="protein sequence ID" value="KAF9816916.1"/>
    <property type="molecule type" value="Genomic_DNA"/>
</dbReference>
<comment type="caution">
    <text evidence="2">The sequence shown here is derived from an EMBL/GenBank/DDBJ whole genome shotgun (WGS) entry which is preliminary data.</text>
</comment>
<reference evidence="2" key="2">
    <citation type="journal article" name="Front. Microbiol.">
        <title>Degradative Capacity of Two Strains of Rhodonia placenta: From Phenotype to Genotype.</title>
        <authorList>
            <person name="Kolle M."/>
            <person name="Horta M.A.C."/>
            <person name="Nowrousian M."/>
            <person name="Ohm R.A."/>
            <person name="Benz J.P."/>
            <person name="Pilgard A."/>
        </authorList>
    </citation>
    <scope>NUCLEOTIDE SEQUENCE</scope>
    <source>
        <strain evidence="2">FPRL280</strain>
    </source>
</reference>
<dbReference type="SUPFAM" id="SSF51735">
    <property type="entry name" value="NAD(P)-binding Rossmann-fold domains"/>
    <property type="match status" value="1"/>
</dbReference>
<accession>A0A8H7P526</accession>
<evidence type="ECO:0008006" key="4">
    <source>
        <dbReference type="Google" id="ProtNLM"/>
    </source>
</evidence>
<protein>
    <recommendedName>
        <fullName evidence="4">NAD(P)-binding protein</fullName>
    </recommendedName>
</protein>
<dbReference type="PRINTS" id="PR00081">
    <property type="entry name" value="GDHRDH"/>
</dbReference>
<evidence type="ECO:0000256" key="1">
    <source>
        <dbReference type="ARBA" id="ARBA00023002"/>
    </source>
</evidence>
<name>A0A8H7P526_9APHY</name>
<dbReference type="PANTHER" id="PTHR47534:SF3">
    <property type="entry name" value="ALCOHOL DEHYDROGENASE-LIKE C-TERMINAL DOMAIN-CONTAINING PROTEIN"/>
    <property type="match status" value="1"/>
</dbReference>
<sequence>MPSVAASRSANASYTFPAAPVAIFVGGTSGIGQAVAEALARHTNGRVHLIIVGRNRAAAESIFATLPVPVLPDARYEFVECDVTLVKNVAATTSALLARLPKVNYLVLSPGILSFRGRRDTAEGIDRKLALSYYARWKFTQDLLPLLRAAKGAGEDARVMSVLAAGEGGKIDVEDLGLKKSYSGFNAMFVASTYNDLMVESFAEQETGASFVHIYPGVVRTPIVNRIVQLLLYPFVRAPEDCAEHMLYALLHADAGAHRRGANGDDIGRKAYYGSDEARAQLWTHTVEEVQRALDVKPS</sequence>
<dbReference type="InterPro" id="IPR002347">
    <property type="entry name" value="SDR_fam"/>
</dbReference>
<dbReference type="Pfam" id="PF00106">
    <property type="entry name" value="adh_short"/>
    <property type="match status" value="1"/>
</dbReference>
<proteinExistence type="predicted"/>
<evidence type="ECO:0000313" key="2">
    <source>
        <dbReference type="EMBL" id="KAF9816916.1"/>
    </source>
</evidence>
<dbReference type="GO" id="GO:0016491">
    <property type="term" value="F:oxidoreductase activity"/>
    <property type="evidence" value="ECO:0007669"/>
    <property type="project" value="UniProtKB-KW"/>
</dbReference>